<accession>A0A645D6Y5</accession>
<dbReference type="AlphaFoldDB" id="A0A645D6Y5"/>
<gene>
    <name evidence="1" type="ORF">SDC9_132056</name>
</gene>
<name>A0A645D6Y5_9ZZZZ</name>
<protein>
    <submittedName>
        <fullName evidence="1">Uncharacterized protein</fullName>
    </submittedName>
</protein>
<reference evidence="1" key="1">
    <citation type="submission" date="2019-08" db="EMBL/GenBank/DDBJ databases">
        <authorList>
            <person name="Kucharzyk K."/>
            <person name="Murdoch R.W."/>
            <person name="Higgins S."/>
            <person name="Loffler F."/>
        </authorList>
    </citation>
    <scope>NUCLEOTIDE SEQUENCE</scope>
</reference>
<evidence type="ECO:0000313" key="1">
    <source>
        <dbReference type="EMBL" id="MPM84979.1"/>
    </source>
</evidence>
<comment type="caution">
    <text evidence="1">The sequence shown here is derived from an EMBL/GenBank/DDBJ whole genome shotgun (WGS) entry which is preliminary data.</text>
</comment>
<proteinExistence type="predicted"/>
<organism evidence="1">
    <name type="scientific">bioreactor metagenome</name>
    <dbReference type="NCBI Taxonomy" id="1076179"/>
    <lineage>
        <taxon>unclassified sequences</taxon>
        <taxon>metagenomes</taxon>
        <taxon>ecological metagenomes</taxon>
    </lineage>
</organism>
<dbReference type="EMBL" id="VSSQ01033399">
    <property type="protein sequence ID" value="MPM84979.1"/>
    <property type="molecule type" value="Genomic_DNA"/>
</dbReference>
<sequence>MSAQAHDAGARVIRRAELGKFRAAHRYNVLHRTQRLHVVYDGRAHVKAQHRRKEWRLDAGIGALAFKRFDQPGFLTANVGPCPTVHVDLKLIAAPGNVLSQKTLCTRFIKRPVQDARAFDKLASNVNVGQVDVIGVAGNDHSLDQLVRIFVNDLFVFKSAGLRFIGIANEVNWFATAPIHKGPLQAAREARAAAAAQPRNFDFVAQLLSAGDTFAVRQGFRCQREGLAQHVVSAMAHVTLDVRRIPRLINVFQDESIFLRH</sequence>